<dbReference type="Proteomes" id="UP000030745">
    <property type="component" value="Unassembled WGS sequence"/>
</dbReference>
<keyword evidence="2" id="KW-1185">Reference proteome</keyword>
<protein>
    <submittedName>
        <fullName evidence="1">Uncharacterized protein</fullName>
    </submittedName>
</protein>
<dbReference type="AlphaFoldDB" id="A0A067D9G6"/>
<gene>
    <name evidence="1" type="ORF">SPRG_00128</name>
</gene>
<dbReference type="EMBL" id="KK583189">
    <property type="protein sequence ID" value="KDO35281.1"/>
    <property type="molecule type" value="Genomic_DNA"/>
</dbReference>
<proteinExistence type="predicted"/>
<dbReference type="GeneID" id="24122786"/>
<sequence>MDKLNPAKVVNLRVSGPVDISRFCALQHLLVSHGALDCSKLRRCHDLRSVSFNRQVSDLDMETIVQWLTTSRVLKSIYAGTVGNLGFEAIARTLPVWIAHGLEELGLGHPWNLRPIPSSKQRLLLLADALATKRDHRKTLKVYVDLGKRALDSEEISSPLVHQATFT</sequence>
<name>A0A067D9G6_SAPPC</name>
<organism evidence="1 2">
    <name type="scientific">Saprolegnia parasitica (strain CBS 223.65)</name>
    <dbReference type="NCBI Taxonomy" id="695850"/>
    <lineage>
        <taxon>Eukaryota</taxon>
        <taxon>Sar</taxon>
        <taxon>Stramenopiles</taxon>
        <taxon>Oomycota</taxon>
        <taxon>Saprolegniomycetes</taxon>
        <taxon>Saprolegniales</taxon>
        <taxon>Saprolegniaceae</taxon>
        <taxon>Saprolegnia</taxon>
    </lineage>
</organism>
<dbReference type="RefSeq" id="XP_012193631.1">
    <property type="nucleotide sequence ID" value="XM_012338241.1"/>
</dbReference>
<dbReference type="VEuPathDB" id="FungiDB:SPRG_00128"/>
<evidence type="ECO:0000313" key="1">
    <source>
        <dbReference type="EMBL" id="KDO35281.1"/>
    </source>
</evidence>
<reference evidence="1 2" key="1">
    <citation type="journal article" date="2013" name="PLoS Genet.">
        <title>Distinctive expansion of potential virulence genes in the genome of the oomycete fish pathogen Saprolegnia parasitica.</title>
        <authorList>
            <person name="Jiang R.H."/>
            <person name="de Bruijn I."/>
            <person name="Haas B.J."/>
            <person name="Belmonte R."/>
            <person name="Lobach L."/>
            <person name="Christie J."/>
            <person name="van den Ackerveken G."/>
            <person name="Bottin A."/>
            <person name="Bulone V."/>
            <person name="Diaz-Moreno S.M."/>
            <person name="Dumas B."/>
            <person name="Fan L."/>
            <person name="Gaulin E."/>
            <person name="Govers F."/>
            <person name="Grenville-Briggs L.J."/>
            <person name="Horner N.R."/>
            <person name="Levin J.Z."/>
            <person name="Mammella M."/>
            <person name="Meijer H.J."/>
            <person name="Morris P."/>
            <person name="Nusbaum C."/>
            <person name="Oome S."/>
            <person name="Phillips A.J."/>
            <person name="van Rooyen D."/>
            <person name="Rzeszutek E."/>
            <person name="Saraiva M."/>
            <person name="Secombes C.J."/>
            <person name="Seidl M.F."/>
            <person name="Snel B."/>
            <person name="Stassen J.H."/>
            <person name="Sykes S."/>
            <person name="Tripathy S."/>
            <person name="van den Berg H."/>
            <person name="Vega-Arreguin J.C."/>
            <person name="Wawra S."/>
            <person name="Young S.K."/>
            <person name="Zeng Q."/>
            <person name="Dieguez-Uribeondo J."/>
            <person name="Russ C."/>
            <person name="Tyler B.M."/>
            <person name="van West P."/>
        </authorList>
    </citation>
    <scope>NUCLEOTIDE SEQUENCE [LARGE SCALE GENOMIC DNA]</scope>
    <source>
        <strain evidence="1 2">CBS 223.65</strain>
    </source>
</reference>
<accession>A0A067D9G6</accession>
<dbReference type="KEGG" id="spar:SPRG_00128"/>
<evidence type="ECO:0000313" key="2">
    <source>
        <dbReference type="Proteomes" id="UP000030745"/>
    </source>
</evidence>